<dbReference type="EMBL" id="FMXQ01000002">
    <property type="protein sequence ID" value="SDB12293.1"/>
    <property type="molecule type" value="Genomic_DNA"/>
</dbReference>
<proteinExistence type="predicted"/>
<dbReference type="PANTHER" id="PTHR13696:SF96">
    <property type="entry name" value="COBQ_COBB_MIND_PARA NUCLEOTIDE BINDING DOMAIN-CONTAINING PROTEIN"/>
    <property type="match status" value="1"/>
</dbReference>
<dbReference type="Proteomes" id="UP000199071">
    <property type="component" value="Unassembled WGS sequence"/>
</dbReference>
<dbReference type="SUPFAM" id="SSF52540">
    <property type="entry name" value="P-loop containing nucleoside triphosphate hydrolases"/>
    <property type="match status" value="1"/>
</dbReference>
<name>A0A1G6AVJ3_9HYPH</name>
<dbReference type="OrthoDB" id="13869at2"/>
<dbReference type="InterPro" id="IPR015223">
    <property type="entry name" value="MipZ"/>
</dbReference>
<sequence>MRFESARQRSAHVIVLGNEKGGSGKSTTAMHLIVALLKAGHKVASVDTDSRQRSLTRYIENRARWARTRNLDLEMPEHFVARLAAGETVREIEAQEFATYADIVDRVENDFDYVVVDTPANDSYLMRLSHALADTLVTPVNDSFVDLDIFGEVDPDNLAITRMSHYADLVQTARQQRREVDGVTMDWIVVRNRISMLASRNQQNLLAVLKRLAPTLGFRLGDGISERVVFREFFPNGLTALDALDIKTHGSEPSMSHVSARNEIRDLAALLSLPEPKRRDPMFTAPGAKARPARLLELVTE</sequence>
<reference evidence="1 2" key="1">
    <citation type="submission" date="2016-10" db="EMBL/GenBank/DDBJ databases">
        <authorList>
            <person name="de Groot N.N."/>
        </authorList>
    </citation>
    <scope>NUCLEOTIDE SEQUENCE [LARGE SCALE GENOMIC DNA]</scope>
    <source>
        <strain evidence="1 2">ATCC 35022</strain>
    </source>
</reference>
<organism evidence="1 2">
    <name type="scientific">Bauldia litoralis</name>
    <dbReference type="NCBI Taxonomy" id="665467"/>
    <lineage>
        <taxon>Bacteria</taxon>
        <taxon>Pseudomonadati</taxon>
        <taxon>Pseudomonadota</taxon>
        <taxon>Alphaproteobacteria</taxon>
        <taxon>Hyphomicrobiales</taxon>
        <taxon>Kaistiaceae</taxon>
        <taxon>Bauldia</taxon>
    </lineage>
</organism>
<dbReference type="AlphaFoldDB" id="A0A1G6AVJ3"/>
<dbReference type="PANTHER" id="PTHR13696">
    <property type="entry name" value="P-LOOP CONTAINING NUCLEOSIDE TRIPHOSPHATE HYDROLASE"/>
    <property type="match status" value="1"/>
</dbReference>
<accession>A0A1G6AVJ3</accession>
<evidence type="ECO:0000313" key="2">
    <source>
        <dbReference type="Proteomes" id="UP000199071"/>
    </source>
</evidence>
<dbReference type="InterPro" id="IPR027417">
    <property type="entry name" value="P-loop_NTPase"/>
</dbReference>
<dbReference type="Pfam" id="PF09140">
    <property type="entry name" value="MipZ"/>
    <property type="match status" value="1"/>
</dbReference>
<gene>
    <name evidence="1" type="ORF">SAMN02982931_00908</name>
</gene>
<dbReference type="Gene3D" id="3.40.50.300">
    <property type="entry name" value="P-loop containing nucleotide triphosphate hydrolases"/>
    <property type="match status" value="1"/>
</dbReference>
<dbReference type="InterPro" id="IPR050678">
    <property type="entry name" value="DNA_Partitioning_ATPase"/>
</dbReference>
<keyword evidence="2" id="KW-1185">Reference proteome</keyword>
<dbReference type="STRING" id="665467.SAMN02982931_00908"/>
<dbReference type="RefSeq" id="WP_090875048.1">
    <property type="nucleotide sequence ID" value="NZ_FMXQ01000002.1"/>
</dbReference>
<evidence type="ECO:0000313" key="1">
    <source>
        <dbReference type="EMBL" id="SDB12293.1"/>
    </source>
</evidence>
<dbReference type="CDD" id="cd02042">
    <property type="entry name" value="ParAB_family"/>
    <property type="match status" value="1"/>
</dbReference>
<protein>
    <submittedName>
        <fullName evidence="1">Chromosome partitioning protein</fullName>
    </submittedName>
</protein>